<protein>
    <recommendedName>
        <fullName evidence="1">HTH cro/C1-type domain-containing protein</fullName>
    </recommendedName>
</protein>
<sequence>MLVSKLPKVMEHYGIKDPDTLYDIIKQNLPESSLNRDQLIKLYYGHTKRLGREALLDCCRLFGLTRVGQLIDFDTAPETPNEFVEMRPDSVLLIGHVSEILKQQGKSQYRLEMDTRMHANTISNWVSDFDSMNRFELSSIEKICQALSLPTVDLLLTLKVVPVRGRRKAKSIQSIFHPKEERPSPLISTNLPILKTA</sequence>
<keyword evidence="2" id="KW-0614">Plasmid</keyword>
<reference evidence="2 3" key="1">
    <citation type="submission" date="2017-06" db="EMBL/GenBank/DDBJ databases">
        <title>Genome sequencing of cyanobaciteial culture collection at National Institute for Environmental Studies (NIES).</title>
        <authorList>
            <person name="Hirose Y."/>
            <person name="Shimura Y."/>
            <person name="Fujisawa T."/>
            <person name="Nakamura Y."/>
            <person name="Kawachi M."/>
        </authorList>
    </citation>
    <scope>NUCLEOTIDE SEQUENCE [LARGE SCALE GENOMIC DNA]</scope>
    <source>
        <strain evidence="2 3">NIES-2135</strain>
        <plasmid evidence="3">Plasmid Plasmid2 dna</plasmid>
    </source>
</reference>
<evidence type="ECO:0000259" key="1">
    <source>
        <dbReference type="Pfam" id="PF13443"/>
    </source>
</evidence>
<dbReference type="Proteomes" id="UP000217895">
    <property type="component" value="Plasmid Plasmid2 dna"/>
</dbReference>
<accession>A0A1Z4JT35</accession>
<gene>
    <name evidence="2" type="ORF">NIES2135_67440</name>
</gene>
<evidence type="ECO:0000313" key="2">
    <source>
        <dbReference type="EMBL" id="BAY59867.1"/>
    </source>
</evidence>
<geneLocation type="plasmid" evidence="2">
    <name>plasmid2</name>
</geneLocation>
<organism evidence="2 3">
    <name type="scientific">Leptolyngbya boryana NIES-2135</name>
    <dbReference type="NCBI Taxonomy" id="1973484"/>
    <lineage>
        <taxon>Bacteria</taxon>
        <taxon>Bacillati</taxon>
        <taxon>Cyanobacteriota</taxon>
        <taxon>Cyanophyceae</taxon>
        <taxon>Leptolyngbyales</taxon>
        <taxon>Leptolyngbyaceae</taxon>
        <taxon>Leptolyngbya group</taxon>
        <taxon>Leptolyngbya</taxon>
    </lineage>
</organism>
<dbReference type="Pfam" id="PF13443">
    <property type="entry name" value="HTH_26"/>
    <property type="match status" value="1"/>
</dbReference>
<proteinExistence type="predicted"/>
<evidence type="ECO:0000313" key="3">
    <source>
        <dbReference type="Proteomes" id="UP000217895"/>
    </source>
</evidence>
<name>A0A1Z4JT35_LEPBY</name>
<dbReference type="AlphaFoldDB" id="A0A1Z4JT35"/>
<keyword evidence="3" id="KW-1185">Reference proteome</keyword>
<feature type="domain" description="HTH cro/C1-type" evidence="1">
    <location>
        <begin position="97"/>
        <end position="155"/>
    </location>
</feature>
<dbReference type="EMBL" id="AP018205">
    <property type="protein sequence ID" value="BAY59867.1"/>
    <property type="molecule type" value="Genomic_DNA"/>
</dbReference>
<dbReference type="InterPro" id="IPR001387">
    <property type="entry name" value="Cro/C1-type_HTH"/>
</dbReference>